<keyword evidence="2" id="KW-1185">Reference proteome</keyword>
<dbReference type="AlphaFoldDB" id="A0A1B8GHH0"/>
<dbReference type="EMBL" id="KV460237">
    <property type="protein sequence ID" value="OBT95255.1"/>
    <property type="molecule type" value="Genomic_DNA"/>
</dbReference>
<reference evidence="1 2" key="1">
    <citation type="submission" date="2016-03" db="EMBL/GenBank/DDBJ databases">
        <title>Comparative genomics of Pseudogymnoascus destructans, the fungus causing white-nose syndrome of bats.</title>
        <authorList>
            <person name="Palmer J.M."/>
            <person name="Drees K.P."/>
            <person name="Foster J.T."/>
            <person name="Lindner D.L."/>
        </authorList>
    </citation>
    <scope>NUCLEOTIDE SEQUENCE [LARGE SCALE GENOMIC DNA]</scope>
    <source>
        <strain evidence="1 2">UAMH 10579</strain>
    </source>
</reference>
<protein>
    <submittedName>
        <fullName evidence="1">Uncharacterized protein</fullName>
    </submittedName>
</protein>
<sequence length="461" mass="52409">MDLSSRLSINIPSIAADLEVLLDPDLCASLHNQIIEQVCLVQPSLRRLVRRNVLAIPHSEIHDRNYEPSHAITESELPDILGIALTDFLGKIDVFEFPEGDYHSHPMTPYSSPPILPNLWSFADHRLVKRGQDQSNLILLYSHAQSSTSGGLFLDTNEQVANWLDLPGSFWPGNGIPLSEVLRRWLFMWEVGKFHLLETGEFGVRSWIDKEVDEAVEAWERLVVVIEARRTVFHRSGSDDDEFRPMIENGVLQRYQGDGFSRHFFAMAKKPPHGLKFVAPGITTWDSTSFQAVYSAAGDNRRRARQSHRLGRVIREEEEHTPMIIFPAANEIPAEVLERRAADVSGSQWMDDLIIVERKLGLYSTPGDGFGNTVTLIADVDNRACFQRCDRCPWLPNGGRKTTLKEMLEIWTVLIEMDVWKVDENGVVGGLEWFQRGTNKRQLEDGTEVDLNLIWGPEVEY</sequence>
<dbReference type="RefSeq" id="XP_018128988.1">
    <property type="nucleotide sequence ID" value="XM_018277053.2"/>
</dbReference>
<accession>A0A1B8GHH0</accession>
<gene>
    <name evidence="1" type="ORF">VE01_07620</name>
</gene>
<dbReference type="OrthoDB" id="3437408at2759"/>
<reference evidence="2" key="2">
    <citation type="journal article" date="2018" name="Nat. Commun.">
        <title>Extreme sensitivity to ultraviolet light in the fungal pathogen causing white-nose syndrome of bats.</title>
        <authorList>
            <person name="Palmer J.M."/>
            <person name="Drees K.P."/>
            <person name="Foster J.T."/>
            <person name="Lindner D.L."/>
        </authorList>
    </citation>
    <scope>NUCLEOTIDE SEQUENCE [LARGE SCALE GENOMIC DNA]</scope>
    <source>
        <strain evidence="2">UAMH 10579</strain>
    </source>
</reference>
<proteinExistence type="predicted"/>
<evidence type="ECO:0000313" key="2">
    <source>
        <dbReference type="Proteomes" id="UP000091956"/>
    </source>
</evidence>
<dbReference type="STRING" id="342668.A0A1B8GHH0"/>
<evidence type="ECO:0000313" key="1">
    <source>
        <dbReference type="EMBL" id="OBT95255.1"/>
    </source>
</evidence>
<organism evidence="1 2">
    <name type="scientific">Pseudogymnoascus verrucosus</name>
    <dbReference type="NCBI Taxonomy" id="342668"/>
    <lineage>
        <taxon>Eukaryota</taxon>
        <taxon>Fungi</taxon>
        <taxon>Dikarya</taxon>
        <taxon>Ascomycota</taxon>
        <taxon>Pezizomycotina</taxon>
        <taxon>Leotiomycetes</taxon>
        <taxon>Thelebolales</taxon>
        <taxon>Thelebolaceae</taxon>
        <taxon>Pseudogymnoascus</taxon>
    </lineage>
</organism>
<name>A0A1B8GHH0_9PEZI</name>
<dbReference type="GeneID" id="28841006"/>
<dbReference type="Proteomes" id="UP000091956">
    <property type="component" value="Unassembled WGS sequence"/>
</dbReference>